<protein>
    <submittedName>
        <fullName evidence="1">Uncharacterized protein</fullName>
    </submittedName>
</protein>
<comment type="caution">
    <text evidence="1">The sequence shown here is derived from an EMBL/GenBank/DDBJ whole genome shotgun (WGS) entry which is preliminary data.</text>
</comment>
<sequence length="97" mass="11324">GFCILFLVAGIWRHQQAELEITNNELRRYNDLEQKITLIGQIIREPDIREENIKLTIKPDNIEGKVIVEETKVSSPPFANARLIEFKKIPPTKERQK</sequence>
<proteinExistence type="predicted"/>
<dbReference type="AlphaFoldDB" id="X1NQ08"/>
<evidence type="ECO:0000313" key="1">
    <source>
        <dbReference type="EMBL" id="GAI32291.1"/>
    </source>
</evidence>
<feature type="non-terminal residue" evidence="1">
    <location>
        <position position="1"/>
    </location>
</feature>
<organism evidence="1">
    <name type="scientific">marine sediment metagenome</name>
    <dbReference type="NCBI Taxonomy" id="412755"/>
    <lineage>
        <taxon>unclassified sequences</taxon>
        <taxon>metagenomes</taxon>
        <taxon>ecological metagenomes</taxon>
    </lineage>
</organism>
<accession>X1NQ08</accession>
<reference evidence="1" key="1">
    <citation type="journal article" date="2014" name="Front. Microbiol.">
        <title>High frequency of phylogenetically diverse reductive dehalogenase-homologous genes in deep subseafloor sedimentary metagenomes.</title>
        <authorList>
            <person name="Kawai M."/>
            <person name="Futagami T."/>
            <person name="Toyoda A."/>
            <person name="Takaki Y."/>
            <person name="Nishi S."/>
            <person name="Hori S."/>
            <person name="Arai W."/>
            <person name="Tsubouchi T."/>
            <person name="Morono Y."/>
            <person name="Uchiyama I."/>
            <person name="Ito T."/>
            <person name="Fujiyama A."/>
            <person name="Inagaki F."/>
            <person name="Takami H."/>
        </authorList>
    </citation>
    <scope>NUCLEOTIDE SEQUENCE</scope>
    <source>
        <strain evidence="1">Expedition CK06-06</strain>
    </source>
</reference>
<gene>
    <name evidence="1" type="ORF">S06H3_29096</name>
</gene>
<dbReference type="EMBL" id="BARV01017032">
    <property type="protein sequence ID" value="GAI32291.1"/>
    <property type="molecule type" value="Genomic_DNA"/>
</dbReference>
<name>X1NQ08_9ZZZZ</name>